<evidence type="ECO:0000313" key="2">
    <source>
        <dbReference type="Proteomes" id="UP000319514"/>
    </source>
</evidence>
<dbReference type="NCBIfam" id="TIGR00026">
    <property type="entry name" value="hi_GC_TIGR00026"/>
    <property type="match status" value="1"/>
</dbReference>
<comment type="caution">
    <text evidence="1">The sequence shown here is derived from an EMBL/GenBank/DDBJ whole genome shotgun (WGS) entry which is preliminary data.</text>
</comment>
<name>A0A542Z7Q8_9MICO</name>
<dbReference type="AlphaFoldDB" id="A0A542Z7Q8"/>
<protein>
    <submittedName>
        <fullName evidence="1">Deazaflavin-dependent oxidoreductase (Nitroreductase family)</fullName>
    </submittedName>
</protein>
<sequence length="153" mass="16901">MRWVLLPVAAALAFFVAAMRSGSRPLVDIVRQGNKRVLNPVMLRLAGRRHWYAARVEHVGRRSGRPYATPVVAVPVEGGFAIPLPYGDQVDWLRNVLAAGEATVVLDGVRHQVTQPVVVPSEAVLATVPPDWGTRTRVYRIQHWLRVSEVSPG</sequence>
<gene>
    <name evidence="1" type="ORF">FB474_3988</name>
</gene>
<organism evidence="1 2">
    <name type="scientific">Oryzihumus leptocrescens</name>
    <dbReference type="NCBI Taxonomy" id="297536"/>
    <lineage>
        <taxon>Bacteria</taxon>
        <taxon>Bacillati</taxon>
        <taxon>Actinomycetota</taxon>
        <taxon>Actinomycetes</taxon>
        <taxon>Micrococcales</taxon>
        <taxon>Intrasporangiaceae</taxon>
        <taxon>Oryzihumus</taxon>
    </lineage>
</organism>
<accession>A0A542Z7Q8</accession>
<dbReference type="EMBL" id="VFOQ01000003">
    <property type="protein sequence ID" value="TQL56372.1"/>
    <property type="molecule type" value="Genomic_DNA"/>
</dbReference>
<reference evidence="1 2" key="1">
    <citation type="submission" date="2019-06" db="EMBL/GenBank/DDBJ databases">
        <title>Sequencing the genomes of 1000 actinobacteria strains.</title>
        <authorList>
            <person name="Klenk H.-P."/>
        </authorList>
    </citation>
    <scope>NUCLEOTIDE SEQUENCE [LARGE SCALE GENOMIC DNA]</scope>
    <source>
        <strain evidence="1 2">DSM 18082</strain>
    </source>
</reference>
<proteinExistence type="predicted"/>
<dbReference type="InterPro" id="IPR004378">
    <property type="entry name" value="F420H2_quin_Rdtase"/>
</dbReference>
<dbReference type="GO" id="GO:0016491">
    <property type="term" value="F:oxidoreductase activity"/>
    <property type="evidence" value="ECO:0007669"/>
    <property type="project" value="InterPro"/>
</dbReference>
<evidence type="ECO:0000313" key="1">
    <source>
        <dbReference type="EMBL" id="TQL56372.1"/>
    </source>
</evidence>
<keyword evidence="2" id="KW-1185">Reference proteome</keyword>
<dbReference type="Gene3D" id="2.30.110.10">
    <property type="entry name" value="Electron Transport, Fmn-binding Protein, Chain A"/>
    <property type="match status" value="1"/>
</dbReference>
<dbReference type="InterPro" id="IPR012349">
    <property type="entry name" value="Split_barrel_FMN-bd"/>
</dbReference>
<dbReference type="Proteomes" id="UP000319514">
    <property type="component" value="Unassembled WGS sequence"/>
</dbReference>